<dbReference type="Proteomes" id="UP000632766">
    <property type="component" value="Unassembled WGS sequence"/>
</dbReference>
<dbReference type="RefSeq" id="WP_198126643.1">
    <property type="nucleotide sequence ID" value="NZ_JAECZC010000052.1"/>
</dbReference>
<reference evidence="2 3" key="1">
    <citation type="journal article" date="2021" name="Int. J. Syst. Evol. Microbiol.">
        <title>Amazonocrinis nigriterrae gen. nov., sp. nov., Atlanticothrix silvestris gen. nov., sp. nov. and Dendronalium phyllosphericum gen. nov., sp. nov., nostocacean cyanobacteria from Brazilian environments.</title>
        <authorList>
            <person name="Alvarenga D.O."/>
            <person name="Andreote A.P.D."/>
            <person name="Branco L.H.Z."/>
            <person name="Delbaje E."/>
            <person name="Cruz R.B."/>
            <person name="Varani A.M."/>
            <person name="Fiore M.F."/>
        </authorList>
    </citation>
    <scope>NUCLEOTIDE SEQUENCE [LARGE SCALE GENOMIC DNA]</scope>
    <source>
        <strain evidence="2 3">CENA67</strain>
    </source>
</reference>
<dbReference type="Pfam" id="PF01661">
    <property type="entry name" value="Macro"/>
    <property type="match status" value="1"/>
</dbReference>
<dbReference type="PROSITE" id="PS51154">
    <property type="entry name" value="MACRO"/>
    <property type="match status" value="1"/>
</dbReference>
<comment type="caution">
    <text evidence="2">The sequence shown here is derived from an EMBL/GenBank/DDBJ whole genome shotgun (WGS) entry which is preliminary data.</text>
</comment>
<dbReference type="PANTHER" id="PTHR11106">
    <property type="entry name" value="GANGLIOSIDE INDUCED DIFFERENTIATION ASSOCIATED PROTEIN 2-RELATED"/>
    <property type="match status" value="1"/>
</dbReference>
<keyword evidence="3" id="KW-1185">Reference proteome</keyword>
<accession>A0A8J7HRY8</accession>
<evidence type="ECO:0000259" key="1">
    <source>
        <dbReference type="PROSITE" id="PS51154"/>
    </source>
</evidence>
<organism evidence="2 3">
    <name type="scientific">Amazonocrinis nigriterrae CENA67</name>
    <dbReference type="NCBI Taxonomy" id="2794033"/>
    <lineage>
        <taxon>Bacteria</taxon>
        <taxon>Bacillati</taxon>
        <taxon>Cyanobacteriota</taxon>
        <taxon>Cyanophyceae</taxon>
        <taxon>Nostocales</taxon>
        <taxon>Nostocaceae</taxon>
        <taxon>Amazonocrinis</taxon>
        <taxon>Amazonocrinis nigriterrae</taxon>
    </lineage>
</organism>
<dbReference type="EMBL" id="JAECZC010000052">
    <property type="protein sequence ID" value="MBH8564821.1"/>
    <property type="molecule type" value="Genomic_DNA"/>
</dbReference>
<protein>
    <submittedName>
        <fullName evidence="2">O-acetyl-ADP-ribose deacetylase</fullName>
    </submittedName>
</protein>
<feature type="domain" description="Macro" evidence="1">
    <location>
        <begin position="1"/>
        <end position="171"/>
    </location>
</feature>
<dbReference type="AlphaFoldDB" id="A0A8J7HRY8"/>
<proteinExistence type="predicted"/>
<dbReference type="Gene3D" id="3.40.220.10">
    <property type="entry name" value="Leucine Aminopeptidase, subunit E, domain 1"/>
    <property type="match status" value="1"/>
</dbReference>
<dbReference type="CDD" id="cd02908">
    <property type="entry name" value="Macro_OAADPr_deacetylase"/>
    <property type="match status" value="1"/>
</dbReference>
<dbReference type="GO" id="GO:0019213">
    <property type="term" value="F:deacetylase activity"/>
    <property type="evidence" value="ECO:0007669"/>
    <property type="project" value="TreeGrafter"/>
</dbReference>
<evidence type="ECO:0000313" key="3">
    <source>
        <dbReference type="Proteomes" id="UP000632766"/>
    </source>
</evidence>
<dbReference type="InterPro" id="IPR043472">
    <property type="entry name" value="Macro_dom-like"/>
</dbReference>
<sequence>MIQQILILQGDITQLEVDAIVNAANSSLLGGGGVDGAIHRAAGRESLEECRQLKGCETGEAKITKGYNLPAKWVIHTVGPVWEGGNYGEDELLASCYRHSLTLAEEYQIKTIAFPAISTGVYRFPMERASKIAITEVNKFLHNHNSLKQIIFVCFNQSAYDSYQRVMQEITES</sequence>
<dbReference type="SMART" id="SM00506">
    <property type="entry name" value="A1pp"/>
    <property type="match status" value="1"/>
</dbReference>
<name>A0A8J7HRY8_9NOST</name>
<gene>
    <name evidence="2" type="ORF">I8748_22000</name>
</gene>
<dbReference type="SUPFAM" id="SSF52949">
    <property type="entry name" value="Macro domain-like"/>
    <property type="match status" value="1"/>
</dbReference>
<evidence type="ECO:0000313" key="2">
    <source>
        <dbReference type="EMBL" id="MBH8564821.1"/>
    </source>
</evidence>
<dbReference type="InterPro" id="IPR002589">
    <property type="entry name" value="Macro_dom"/>
</dbReference>
<dbReference type="PANTHER" id="PTHR11106:SF27">
    <property type="entry name" value="MACRO DOMAIN-CONTAINING PROTEIN"/>
    <property type="match status" value="1"/>
</dbReference>
<dbReference type="NCBIfam" id="NF001664">
    <property type="entry name" value="PRK00431.1-6"/>
    <property type="match status" value="1"/>
</dbReference>